<dbReference type="EMBL" id="JBJUIK010000007">
    <property type="protein sequence ID" value="KAL3522956.1"/>
    <property type="molecule type" value="Genomic_DNA"/>
</dbReference>
<feature type="signal peptide" evidence="1">
    <location>
        <begin position="1"/>
        <end position="21"/>
    </location>
</feature>
<keyword evidence="1" id="KW-0732">Signal</keyword>
<accession>A0ABD2ZW27</accession>
<reference evidence="2 3" key="1">
    <citation type="submission" date="2024-11" db="EMBL/GenBank/DDBJ databases">
        <title>A near-complete genome assembly of Cinchona calisaya.</title>
        <authorList>
            <person name="Lian D.C."/>
            <person name="Zhao X.W."/>
            <person name="Wei L."/>
        </authorList>
    </citation>
    <scope>NUCLEOTIDE SEQUENCE [LARGE SCALE GENOMIC DNA]</scope>
    <source>
        <tissue evidence="2">Nenye</tissue>
    </source>
</reference>
<dbReference type="AlphaFoldDB" id="A0ABD2ZW27"/>
<gene>
    <name evidence="2" type="ORF">ACH5RR_015790</name>
</gene>
<proteinExistence type="predicted"/>
<name>A0ABD2ZW27_9GENT</name>
<protein>
    <submittedName>
        <fullName evidence="2">Uncharacterized protein</fullName>
    </submittedName>
</protein>
<keyword evidence="3" id="KW-1185">Reference proteome</keyword>
<evidence type="ECO:0000313" key="3">
    <source>
        <dbReference type="Proteomes" id="UP001630127"/>
    </source>
</evidence>
<organism evidence="2 3">
    <name type="scientific">Cinchona calisaya</name>
    <dbReference type="NCBI Taxonomy" id="153742"/>
    <lineage>
        <taxon>Eukaryota</taxon>
        <taxon>Viridiplantae</taxon>
        <taxon>Streptophyta</taxon>
        <taxon>Embryophyta</taxon>
        <taxon>Tracheophyta</taxon>
        <taxon>Spermatophyta</taxon>
        <taxon>Magnoliopsida</taxon>
        <taxon>eudicotyledons</taxon>
        <taxon>Gunneridae</taxon>
        <taxon>Pentapetalae</taxon>
        <taxon>asterids</taxon>
        <taxon>lamiids</taxon>
        <taxon>Gentianales</taxon>
        <taxon>Rubiaceae</taxon>
        <taxon>Cinchonoideae</taxon>
        <taxon>Cinchoneae</taxon>
        <taxon>Cinchona</taxon>
    </lineage>
</organism>
<sequence>MAVTHVFFGRLLYLLHCPLFAIRNFCNSLMGSPRTLPHYLLPSGHKLLSFVIFIQARVEALGNFEGDLVLESASEAYGDLSCETLLDTKSFEIKANFLDSELSSFLVPRVMTIRVLFDHRQHNPLLFLLTWTCYPWTNRRSILAPCSGRALPSNLA</sequence>
<dbReference type="Proteomes" id="UP001630127">
    <property type="component" value="Unassembled WGS sequence"/>
</dbReference>
<comment type="caution">
    <text evidence="2">The sequence shown here is derived from an EMBL/GenBank/DDBJ whole genome shotgun (WGS) entry which is preliminary data.</text>
</comment>
<evidence type="ECO:0000313" key="2">
    <source>
        <dbReference type="EMBL" id="KAL3522956.1"/>
    </source>
</evidence>
<feature type="chain" id="PRO_5044779392" evidence="1">
    <location>
        <begin position="22"/>
        <end position="156"/>
    </location>
</feature>
<evidence type="ECO:0000256" key="1">
    <source>
        <dbReference type="SAM" id="SignalP"/>
    </source>
</evidence>